<name>A0A7W7I1A2_9ACTN</name>
<dbReference type="Proteomes" id="UP000578112">
    <property type="component" value="Unassembled WGS sequence"/>
</dbReference>
<organism evidence="1 2">
    <name type="scientific">Actinoplanes digitatis</name>
    <dbReference type="NCBI Taxonomy" id="1868"/>
    <lineage>
        <taxon>Bacteria</taxon>
        <taxon>Bacillati</taxon>
        <taxon>Actinomycetota</taxon>
        <taxon>Actinomycetes</taxon>
        <taxon>Micromonosporales</taxon>
        <taxon>Micromonosporaceae</taxon>
        <taxon>Actinoplanes</taxon>
    </lineage>
</organism>
<accession>A0A7W7I1A2</accession>
<keyword evidence="2" id="KW-1185">Reference proteome</keyword>
<reference evidence="1 2" key="1">
    <citation type="submission" date="2020-08" db="EMBL/GenBank/DDBJ databases">
        <title>Sequencing the genomes of 1000 actinobacteria strains.</title>
        <authorList>
            <person name="Klenk H.-P."/>
        </authorList>
    </citation>
    <scope>NUCLEOTIDE SEQUENCE [LARGE SCALE GENOMIC DNA]</scope>
    <source>
        <strain evidence="1 2">DSM 43149</strain>
    </source>
</reference>
<dbReference type="EMBL" id="JACHNH010000001">
    <property type="protein sequence ID" value="MBB4764545.1"/>
    <property type="molecule type" value="Genomic_DNA"/>
</dbReference>
<evidence type="ECO:0000313" key="1">
    <source>
        <dbReference type="EMBL" id="MBB4764545.1"/>
    </source>
</evidence>
<evidence type="ECO:0000313" key="2">
    <source>
        <dbReference type="Proteomes" id="UP000578112"/>
    </source>
</evidence>
<comment type="caution">
    <text evidence="1">The sequence shown here is derived from an EMBL/GenBank/DDBJ whole genome shotgun (WGS) entry which is preliminary data.</text>
</comment>
<dbReference type="RefSeq" id="WP_184995725.1">
    <property type="nucleotide sequence ID" value="NZ_BOMK01000003.1"/>
</dbReference>
<protein>
    <submittedName>
        <fullName evidence="1">Uncharacterized protein</fullName>
    </submittedName>
</protein>
<sequence>MPSSRRVRLLVAAAAGVALVAGVLIWLQTTTGDERPAVAPVSPPSSSAPVRDDWQTIEYRGVKVDIPADWKRLKKDDCEFQFEQWAPPGSHPCDFKGGVRFYGSATFDPAHGPGVRRTTGTWSGYVYAGDYAVYVSGADRDLVQRVLDSARAA</sequence>
<gene>
    <name evidence="1" type="ORF">BJ971_005101</name>
</gene>
<dbReference type="AlphaFoldDB" id="A0A7W7I1A2"/>
<proteinExistence type="predicted"/>